<feature type="region of interest" description="Disordered" evidence="1">
    <location>
        <begin position="70"/>
        <end position="91"/>
    </location>
</feature>
<evidence type="ECO:0000313" key="2">
    <source>
        <dbReference type="EMBL" id="CAE7366132.1"/>
    </source>
</evidence>
<name>A0A812PWA7_9DINO</name>
<evidence type="ECO:0000313" key="3">
    <source>
        <dbReference type="Proteomes" id="UP000604046"/>
    </source>
</evidence>
<comment type="caution">
    <text evidence="2">The sequence shown here is derived from an EMBL/GenBank/DDBJ whole genome shotgun (WGS) entry which is preliminary data.</text>
</comment>
<protein>
    <submittedName>
        <fullName evidence="2">Uncharacterized protein</fullName>
    </submittedName>
</protein>
<proteinExistence type="predicted"/>
<dbReference type="OrthoDB" id="419070at2759"/>
<sequence>MGCGASSVKVHPTAQRRQLSVVLPTFDELLVASQQLTISDAAGPEVAGHVRKAAKERLVRLAQTGSSRASSASTVIFPEGHEEEDSLPGWSSMDSRAFESRPACSAPMAPDRRLHEQHLCVLDQFQRDVEQAPIEFLKIVESCR</sequence>
<evidence type="ECO:0000256" key="1">
    <source>
        <dbReference type="SAM" id="MobiDB-lite"/>
    </source>
</evidence>
<reference evidence="2" key="1">
    <citation type="submission" date="2021-02" db="EMBL/GenBank/DDBJ databases">
        <authorList>
            <person name="Dougan E. K."/>
            <person name="Rhodes N."/>
            <person name="Thang M."/>
            <person name="Chan C."/>
        </authorList>
    </citation>
    <scope>NUCLEOTIDE SEQUENCE</scope>
</reference>
<dbReference type="EMBL" id="CAJNDS010002191">
    <property type="protein sequence ID" value="CAE7366132.1"/>
    <property type="molecule type" value="Genomic_DNA"/>
</dbReference>
<gene>
    <name evidence="2" type="ORF">SNAT2548_LOCUS19876</name>
</gene>
<dbReference type="AlphaFoldDB" id="A0A812PWA7"/>
<dbReference type="Proteomes" id="UP000604046">
    <property type="component" value="Unassembled WGS sequence"/>
</dbReference>
<organism evidence="2 3">
    <name type="scientific">Symbiodinium natans</name>
    <dbReference type="NCBI Taxonomy" id="878477"/>
    <lineage>
        <taxon>Eukaryota</taxon>
        <taxon>Sar</taxon>
        <taxon>Alveolata</taxon>
        <taxon>Dinophyceae</taxon>
        <taxon>Suessiales</taxon>
        <taxon>Symbiodiniaceae</taxon>
        <taxon>Symbiodinium</taxon>
    </lineage>
</organism>
<keyword evidence="3" id="KW-1185">Reference proteome</keyword>
<accession>A0A812PWA7</accession>